<feature type="domain" description="Stc1" evidence="2">
    <location>
        <begin position="18"/>
        <end position="101"/>
    </location>
</feature>
<accession>A0AA38SDH1</accession>
<evidence type="ECO:0000313" key="3">
    <source>
        <dbReference type="EMBL" id="KAJ9165055.1"/>
    </source>
</evidence>
<dbReference type="Proteomes" id="UP001174691">
    <property type="component" value="Unassembled WGS sequence"/>
</dbReference>
<sequence length="296" mass="32041">MSFFEYKRDLTNLPPKIRCDVGKEWKTPEHFSKTKLHQFSNGRRRAPSKVTAANSGIACRLHSGEPETMLKCNGPCGKTYGLEHFSRNTRTRGVYWCNECTDWQLKNEPGFMPYPVPYAPRVDDYKHKNVADREAAAKAEAVADDDASSVAPSVAPSFAPSFAPSGTVNSEHSPSIAMSADVGGPAGSSAVPTVDGSVYSDGTYPGNVQHPGGPQEFNAWGPDGVYHRVTKAETVISEASAATTTRGTVEVGSSGWTKPAMRKTPADAPDYIKFGRCQPTLNDDYHSEDGMSDDEI</sequence>
<dbReference type="AlphaFoldDB" id="A0AA38SDH1"/>
<protein>
    <recommendedName>
        <fullName evidence="2">Stc1 domain-containing protein</fullName>
    </recommendedName>
</protein>
<name>A0AA38SDH1_9PEZI</name>
<feature type="region of interest" description="Disordered" evidence="1">
    <location>
        <begin position="164"/>
        <end position="217"/>
    </location>
</feature>
<keyword evidence="4" id="KW-1185">Reference proteome</keyword>
<reference evidence="3" key="1">
    <citation type="submission" date="2022-07" db="EMBL/GenBank/DDBJ databases">
        <title>Fungi with potential for degradation of polypropylene.</title>
        <authorList>
            <person name="Gostincar C."/>
        </authorList>
    </citation>
    <scope>NUCLEOTIDE SEQUENCE</scope>
    <source>
        <strain evidence="3">EXF-13287</strain>
    </source>
</reference>
<proteinExistence type="predicted"/>
<organism evidence="3 4">
    <name type="scientific">Coniochaeta hoffmannii</name>
    <dbReference type="NCBI Taxonomy" id="91930"/>
    <lineage>
        <taxon>Eukaryota</taxon>
        <taxon>Fungi</taxon>
        <taxon>Dikarya</taxon>
        <taxon>Ascomycota</taxon>
        <taxon>Pezizomycotina</taxon>
        <taxon>Sordariomycetes</taxon>
        <taxon>Sordariomycetidae</taxon>
        <taxon>Coniochaetales</taxon>
        <taxon>Coniochaetaceae</taxon>
        <taxon>Coniochaeta</taxon>
    </lineage>
</organism>
<comment type="caution">
    <text evidence="3">The sequence shown here is derived from an EMBL/GenBank/DDBJ whole genome shotgun (WGS) entry which is preliminary data.</text>
</comment>
<evidence type="ECO:0000313" key="4">
    <source>
        <dbReference type="Proteomes" id="UP001174691"/>
    </source>
</evidence>
<dbReference type="Pfam" id="PF12898">
    <property type="entry name" value="Stc1"/>
    <property type="match status" value="1"/>
</dbReference>
<evidence type="ECO:0000256" key="1">
    <source>
        <dbReference type="SAM" id="MobiDB-lite"/>
    </source>
</evidence>
<dbReference type="EMBL" id="JANBVN010000007">
    <property type="protein sequence ID" value="KAJ9165055.1"/>
    <property type="molecule type" value="Genomic_DNA"/>
</dbReference>
<dbReference type="InterPro" id="IPR024630">
    <property type="entry name" value="Stc1"/>
</dbReference>
<gene>
    <name evidence="3" type="ORF">NKR19_g863</name>
</gene>
<evidence type="ECO:0000259" key="2">
    <source>
        <dbReference type="Pfam" id="PF12898"/>
    </source>
</evidence>
<feature type="region of interest" description="Disordered" evidence="1">
    <location>
        <begin position="250"/>
        <end position="296"/>
    </location>
</feature>